<dbReference type="CTD" id="8836"/>
<dbReference type="PROSITE" id="PS51273">
    <property type="entry name" value="GATASE_TYPE_1"/>
    <property type="match status" value="1"/>
</dbReference>
<keyword evidence="10" id="KW-1185">Reference proteome</keyword>
<dbReference type="GO" id="GO:0046900">
    <property type="term" value="P:tetrahydrofolylpolyglutamate metabolic process"/>
    <property type="evidence" value="ECO:0007669"/>
    <property type="project" value="TreeGrafter"/>
</dbReference>
<dbReference type="CDD" id="cd01747">
    <property type="entry name" value="GATase1_Glutamyl_Hydrolase"/>
    <property type="match status" value="1"/>
</dbReference>
<name>A0A3Q0EDV7_CARSF</name>
<evidence type="ECO:0000256" key="2">
    <source>
        <dbReference type="ARBA" id="ARBA00011083"/>
    </source>
</evidence>
<sequence>MGPGVRAGRRPLLGSRRTPRPGRLPSSGLRRVAFVYTAIGPRARHRILMQKWHHEVMQNLGKYYIAASYVKYLESAGARVVPVRLDLSEEEYKILFKSINGILFPGGSVDLIHSDYAAVAEIFYNLAKQSFDGGDYFPVWGTCLGFEELSVLVSGEHLLTLTNTTEVAMPLNFTQGSLQSRMFQNFPNDLLLSLAVEPMTANFHKWSLSMKNFTMNEKLKKFFNVLTTNTKDGIEFISTMEGYKYPIYGVQWHPEKAPYEWKKLEGISHAPNAVKTAFYLAEFFVNEARKSNHHFKYESEEEKALIYQFRPVYTGNISSFQQCYMFD</sequence>
<evidence type="ECO:0000256" key="5">
    <source>
        <dbReference type="ARBA" id="ARBA00022801"/>
    </source>
</evidence>
<accession>A0A3Q0EDV7</accession>
<dbReference type="GeneID" id="103271634"/>
<dbReference type="KEGG" id="csyr:103271634"/>
<evidence type="ECO:0000256" key="6">
    <source>
        <dbReference type="ARBA" id="ARBA00052581"/>
    </source>
</evidence>
<comment type="subcellular location">
    <subcellularLocation>
        <location evidence="1">Secreted</location>
        <location evidence="1">Extracellular space</location>
    </subcellularLocation>
</comment>
<dbReference type="FunFam" id="3.40.50.880:FF:000024">
    <property type="entry name" value="Folate gamma-glutamyl hydrolase"/>
    <property type="match status" value="1"/>
</dbReference>
<dbReference type="InterPro" id="IPR015527">
    <property type="entry name" value="Pept_C26_g-glut_hydrolase"/>
</dbReference>
<dbReference type="InterPro" id="IPR029062">
    <property type="entry name" value="Class_I_gatase-like"/>
</dbReference>
<comment type="similarity">
    <text evidence="2">Belongs to the peptidase C26 family.</text>
</comment>
<dbReference type="OrthoDB" id="64220at2759"/>
<keyword evidence="4" id="KW-0732">Signal</keyword>
<evidence type="ECO:0000256" key="3">
    <source>
        <dbReference type="ARBA" id="ARBA00022525"/>
    </source>
</evidence>
<feature type="active site" description="Proton donor" evidence="7">
    <location>
        <position position="253"/>
    </location>
</feature>
<proteinExistence type="inferred from homology"/>
<dbReference type="GO" id="GO:0005576">
    <property type="term" value="C:extracellular region"/>
    <property type="evidence" value="ECO:0007669"/>
    <property type="project" value="UniProtKB-SubCell"/>
</dbReference>
<protein>
    <recommendedName>
        <fullName evidence="8">folate gamma-glutamyl hydrolase</fullName>
        <ecNumber evidence="8">3.4.19.9</ecNumber>
    </recommendedName>
</protein>
<dbReference type="AlphaFoldDB" id="A0A3Q0EDV7"/>
<keyword evidence="5 8" id="KW-0378">Hydrolase</keyword>
<dbReference type="STRING" id="1868482.ENSTSYP00000005035"/>
<evidence type="ECO:0000313" key="10">
    <source>
        <dbReference type="Proteomes" id="UP000189704"/>
    </source>
</evidence>
<dbReference type="InterPro" id="IPR011697">
    <property type="entry name" value="Peptidase_C26"/>
</dbReference>
<gene>
    <name evidence="11" type="primary">GGH</name>
</gene>
<evidence type="ECO:0000256" key="7">
    <source>
        <dbReference type="PIRSR" id="PIRSR615527-1"/>
    </source>
</evidence>
<dbReference type="PANTHER" id="PTHR11315:SF20">
    <property type="entry name" value="GAMMA-GLUTAMYL HYDROLASE"/>
    <property type="match status" value="1"/>
</dbReference>
<evidence type="ECO:0000256" key="9">
    <source>
        <dbReference type="SAM" id="MobiDB-lite"/>
    </source>
</evidence>
<dbReference type="EC" id="3.4.19.9" evidence="8"/>
<dbReference type="PROSITE" id="PS51275">
    <property type="entry name" value="PEPTIDASE_C26_GGH"/>
    <property type="match status" value="1"/>
</dbReference>
<dbReference type="GO" id="GO:0034722">
    <property type="term" value="F:gamma-glutamyl-peptidase activity"/>
    <property type="evidence" value="ECO:0007669"/>
    <property type="project" value="UniProtKB-UniRule"/>
</dbReference>
<reference evidence="11" key="1">
    <citation type="submission" date="2025-08" db="UniProtKB">
        <authorList>
            <consortium name="RefSeq"/>
        </authorList>
    </citation>
    <scope>IDENTIFICATION</scope>
</reference>
<evidence type="ECO:0000256" key="4">
    <source>
        <dbReference type="ARBA" id="ARBA00022729"/>
    </source>
</evidence>
<feature type="active site" evidence="8">
    <location>
        <position position="253"/>
    </location>
</feature>
<evidence type="ECO:0000313" key="11">
    <source>
        <dbReference type="RefSeq" id="XP_021573766.1"/>
    </source>
</evidence>
<dbReference type="RefSeq" id="XP_021573766.1">
    <property type="nucleotide sequence ID" value="XM_021718091.1"/>
</dbReference>
<organism evidence="10 11">
    <name type="scientific">Carlito syrichta</name>
    <name type="common">Philippine tarsier</name>
    <name type="synonym">Tarsius syrichta</name>
    <dbReference type="NCBI Taxonomy" id="1868482"/>
    <lineage>
        <taxon>Eukaryota</taxon>
        <taxon>Metazoa</taxon>
        <taxon>Chordata</taxon>
        <taxon>Craniata</taxon>
        <taxon>Vertebrata</taxon>
        <taxon>Euteleostomi</taxon>
        <taxon>Mammalia</taxon>
        <taxon>Eutheria</taxon>
        <taxon>Euarchontoglires</taxon>
        <taxon>Primates</taxon>
        <taxon>Haplorrhini</taxon>
        <taxon>Tarsiiformes</taxon>
        <taxon>Tarsiidae</taxon>
        <taxon>Carlito</taxon>
    </lineage>
</organism>
<feature type="region of interest" description="Disordered" evidence="9">
    <location>
        <begin position="1"/>
        <end position="26"/>
    </location>
</feature>
<comment type="catalytic activity">
    <reaction evidence="6">
        <text>(6S)-5,6,7,8-tetrahydrofolyl-(gamma-L-Glu)(n) + (n-1) H2O = (6S)-5,6,7,8-tetrahydrofolate + (n-1) L-glutamate</text>
        <dbReference type="Rhea" id="RHEA:56784"/>
        <dbReference type="Rhea" id="RHEA-COMP:14738"/>
        <dbReference type="ChEBI" id="CHEBI:15377"/>
        <dbReference type="ChEBI" id="CHEBI:29985"/>
        <dbReference type="ChEBI" id="CHEBI:57453"/>
        <dbReference type="ChEBI" id="CHEBI:141005"/>
        <dbReference type="EC" id="3.4.19.9"/>
    </reaction>
    <physiologicalReaction direction="left-to-right" evidence="6">
        <dbReference type="Rhea" id="RHEA:56785"/>
    </physiologicalReaction>
</comment>
<dbReference type="Pfam" id="PF07722">
    <property type="entry name" value="Peptidase_C26"/>
    <property type="match status" value="1"/>
</dbReference>
<dbReference type="Gene3D" id="3.40.50.880">
    <property type="match status" value="1"/>
</dbReference>
<evidence type="ECO:0000256" key="8">
    <source>
        <dbReference type="PROSITE-ProRule" id="PRU00607"/>
    </source>
</evidence>
<evidence type="ECO:0000256" key="1">
    <source>
        <dbReference type="ARBA" id="ARBA00004239"/>
    </source>
</evidence>
<dbReference type="GO" id="GO:0005773">
    <property type="term" value="C:vacuole"/>
    <property type="evidence" value="ECO:0007669"/>
    <property type="project" value="TreeGrafter"/>
</dbReference>
<dbReference type="SUPFAM" id="SSF52317">
    <property type="entry name" value="Class I glutamine amidotransferase-like"/>
    <property type="match status" value="1"/>
</dbReference>
<keyword evidence="3" id="KW-0964">Secreted</keyword>
<dbReference type="PANTHER" id="PTHR11315">
    <property type="entry name" value="PROTEASE FAMILY C26 GAMMA-GLUTAMYL HYDROLASE"/>
    <property type="match status" value="1"/>
</dbReference>
<dbReference type="Proteomes" id="UP000189704">
    <property type="component" value="Unplaced"/>
</dbReference>
<feature type="active site" description="Nucleophile" evidence="7 8">
    <location>
        <position position="143"/>
    </location>
</feature>